<reference evidence="2" key="2">
    <citation type="submission" date="2015-01" db="EMBL/GenBank/DDBJ databases">
        <title>Evolutionary Origins and Diversification of the Mycorrhizal Mutualists.</title>
        <authorList>
            <consortium name="DOE Joint Genome Institute"/>
            <consortium name="Mycorrhizal Genomics Consortium"/>
            <person name="Kohler A."/>
            <person name="Kuo A."/>
            <person name="Nagy L.G."/>
            <person name="Floudas D."/>
            <person name="Copeland A."/>
            <person name="Barry K.W."/>
            <person name="Cichocki N."/>
            <person name="Veneault-Fourrey C."/>
            <person name="LaButti K."/>
            <person name="Lindquist E.A."/>
            <person name="Lipzen A."/>
            <person name="Lundell T."/>
            <person name="Morin E."/>
            <person name="Murat C."/>
            <person name="Riley R."/>
            <person name="Ohm R."/>
            <person name="Sun H."/>
            <person name="Tunlid A."/>
            <person name="Henrissat B."/>
            <person name="Grigoriev I.V."/>
            <person name="Hibbett D.S."/>
            <person name="Martin F."/>
        </authorList>
    </citation>
    <scope>NUCLEOTIDE SEQUENCE [LARGE SCALE GENOMIC DNA]</scope>
    <source>
        <strain evidence="2">LaAM-08-1</strain>
    </source>
</reference>
<dbReference type="EMBL" id="KN838544">
    <property type="protein sequence ID" value="KIK08047.1"/>
    <property type="molecule type" value="Genomic_DNA"/>
</dbReference>
<reference evidence="1 2" key="1">
    <citation type="submission" date="2014-04" db="EMBL/GenBank/DDBJ databases">
        <authorList>
            <consortium name="DOE Joint Genome Institute"/>
            <person name="Kuo A."/>
            <person name="Kohler A."/>
            <person name="Nagy L.G."/>
            <person name="Floudas D."/>
            <person name="Copeland A."/>
            <person name="Barry K.W."/>
            <person name="Cichocki N."/>
            <person name="Veneault-Fourrey C."/>
            <person name="LaButti K."/>
            <person name="Lindquist E.A."/>
            <person name="Lipzen A."/>
            <person name="Lundell T."/>
            <person name="Morin E."/>
            <person name="Murat C."/>
            <person name="Sun H."/>
            <person name="Tunlid A."/>
            <person name="Henrissat B."/>
            <person name="Grigoriev I.V."/>
            <person name="Hibbett D.S."/>
            <person name="Martin F."/>
            <person name="Nordberg H.P."/>
            <person name="Cantor M.N."/>
            <person name="Hua S.X."/>
        </authorList>
    </citation>
    <scope>NUCLEOTIDE SEQUENCE [LARGE SCALE GENOMIC DNA]</scope>
    <source>
        <strain evidence="1 2">LaAM-08-1</strain>
    </source>
</reference>
<dbReference type="HOGENOM" id="CLU_078038_0_0_1"/>
<dbReference type="Proteomes" id="UP000054477">
    <property type="component" value="Unassembled WGS sequence"/>
</dbReference>
<gene>
    <name evidence="1" type="ORF">K443DRAFT_85967</name>
</gene>
<name>A0A0C9YCK2_9AGAR</name>
<evidence type="ECO:0000313" key="2">
    <source>
        <dbReference type="Proteomes" id="UP000054477"/>
    </source>
</evidence>
<accession>A0A0C9YCK2</accession>
<dbReference type="AlphaFoldDB" id="A0A0C9YCK2"/>
<organism evidence="1 2">
    <name type="scientific">Laccaria amethystina LaAM-08-1</name>
    <dbReference type="NCBI Taxonomy" id="1095629"/>
    <lineage>
        <taxon>Eukaryota</taxon>
        <taxon>Fungi</taxon>
        <taxon>Dikarya</taxon>
        <taxon>Basidiomycota</taxon>
        <taxon>Agaricomycotina</taxon>
        <taxon>Agaricomycetes</taxon>
        <taxon>Agaricomycetidae</taxon>
        <taxon>Agaricales</taxon>
        <taxon>Agaricineae</taxon>
        <taxon>Hydnangiaceae</taxon>
        <taxon>Laccaria</taxon>
    </lineage>
</organism>
<keyword evidence="2" id="KW-1185">Reference proteome</keyword>
<dbReference type="OrthoDB" id="3213671at2759"/>
<protein>
    <submittedName>
        <fullName evidence="1">Uncharacterized protein</fullName>
    </submittedName>
</protein>
<proteinExistence type="predicted"/>
<evidence type="ECO:0000313" key="1">
    <source>
        <dbReference type="EMBL" id="KIK08047.1"/>
    </source>
</evidence>
<sequence>MADLERSAKPVSQWTNNELLAFNIRVEDAGVEAFFNIPQLPPPTASTAILDNLDEPPGPLLNNDRLFFAYKCSAERAERRLSCIDLSRFLLDLLDYNSGYRLLSVWAKLSLLMGGRRINANIDLFVINELDEYLLIIHEDKHSNQDPEAQVIAKAITAFDHNNSKRVESGLQRLPAKDICAIAMKRTAPIFYRIHVTTALVDALAASNYPQEETMVLRFIPPVPNQQLYSTEGMHPLANRRSVFQCLEAFKAVIVCLLCSNLKKAASDIFLKE</sequence>